<evidence type="ECO:0000313" key="2">
    <source>
        <dbReference type="EMBL" id="SEC42119.1"/>
    </source>
</evidence>
<sequence length="280" mass="30982">METLPALHISEITTKPWSLKQDVGAYQAAGLGIELWESKFSDDDFEREIDWLVQTGISVSSLQPKVLTVFPSMSVAEPKDPTERIKLMCRAIDRFKVVLKGKSIPTNTGADFTGNEDAVWRGSVEAYKRIADYAAERDVKVAFEPLGASLMNRSTTVSNIEVALELLHEVNHPNLGICADAYNLWESSALDQVSLCGDKLFLVHIADWKRPRNFHDRHVPGEGVIPLAGFLQRVEALRYQGPLVVELFSEGVPDSLWKEELTAVVARCKSGVAKAMNSAS</sequence>
<dbReference type="SUPFAM" id="SSF51658">
    <property type="entry name" value="Xylose isomerase-like"/>
    <property type="match status" value="1"/>
</dbReference>
<dbReference type="PANTHER" id="PTHR12110:SF52">
    <property type="entry name" value="XYLOSE ISOMERASE"/>
    <property type="match status" value="1"/>
</dbReference>
<evidence type="ECO:0000313" key="3">
    <source>
        <dbReference type="Proteomes" id="UP000182409"/>
    </source>
</evidence>
<gene>
    <name evidence="2" type="ORF">SAMN05443244_3419</name>
</gene>
<dbReference type="Proteomes" id="UP000182409">
    <property type="component" value="Unassembled WGS sequence"/>
</dbReference>
<accession>A0A1H4SDA0</accession>
<name>A0A1H4SDA0_9BACT</name>
<organism evidence="2 3">
    <name type="scientific">Terriglobus roseus</name>
    <dbReference type="NCBI Taxonomy" id="392734"/>
    <lineage>
        <taxon>Bacteria</taxon>
        <taxon>Pseudomonadati</taxon>
        <taxon>Acidobacteriota</taxon>
        <taxon>Terriglobia</taxon>
        <taxon>Terriglobales</taxon>
        <taxon>Acidobacteriaceae</taxon>
        <taxon>Terriglobus</taxon>
    </lineage>
</organism>
<dbReference type="Gene3D" id="3.20.20.150">
    <property type="entry name" value="Divalent-metal-dependent TIM barrel enzymes"/>
    <property type="match status" value="1"/>
</dbReference>
<evidence type="ECO:0000259" key="1">
    <source>
        <dbReference type="Pfam" id="PF01261"/>
    </source>
</evidence>
<protein>
    <submittedName>
        <fullName evidence="2">Sugar phosphate isomerase/epimerase</fullName>
    </submittedName>
</protein>
<reference evidence="2 3" key="1">
    <citation type="submission" date="2016-10" db="EMBL/GenBank/DDBJ databases">
        <authorList>
            <person name="de Groot N.N."/>
        </authorList>
    </citation>
    <scope>NUCLEOTIDE SEQUENCE [LARGE SCALE GENOMIC DNA]</scope>
    <source>
        <strain evidence="2 3">AB35.6</strain>
    </source>
</reference>
<dbReference type="AlphaFoldDB" id="A0A1H4SDA0"/>
<keyword evidence="2" id="KW-0413">Isomerase</keyword>
<proteinExistence type="predicted"/>
<dbReference type="Pfam" id="PF01261">
    <property type="entry name" value="AP_endonuc_2"/>
    <property type="match status" value="1"/>
</dbReference>
<dbReference type="InterPro" id="IPR050312">
    <property type="entry name" value="IolE/XylAMocC-like"/>
</dbReference>
<dbReference type="GO" id="GO:0016853">
    <property type="term" value="F:isomerase activity"/>
    <property type="evidence" value="ECO:0007669"/>
    <property type="project" value="UniProtKB-KW"/>
</dbReference>
<dbReference type="InterPro" id="IPR013022">
    <property type="entry name" value="Xyl_isomerase-like_TIM-brl"/>
</dbReference>
<dbReference type="EMBL" id="FNSD01000001">
    <property type="protein sequence ID" value="SEC42119.1"/>
    <property type="molecule type" value="Genomic_DNA"/>
</dbReference>
<dbReference type="PANTHER" id="PTHR12110">
    <property type="entry name" value="HYDROXYPYRUVATE ISOMERASE"/>
    <property type="match status" value="1"/>
</dbReference>
<dbReference type="InterPro" id="IPR036237">
    <property type="entry name" value="Xyl_isomerase-like_sf"/>
</dbReference>
<feature type="domain" description="Xylose isomerase-like TIM barrel" evidence="1">
    <location>
        <begin position="31"/>
        <end position="261"/>
    </location>
</feature>